<evidence type="ECO:0000313" key="7">
    <source>
        <dbReference type="EMBL" id="KAK1925461.1"/>
    </source>
</evidence>
<dbReference type="InterPro" id="IPR051377">
    <property type="entry name" value="DNA_Pol-Epsilon_Subunit"/>
</dbReference>
<dbReference type="GO" id="GO:0008623">
    <property type="term" value="C:CHRAC"/>
    <property type="evidence" value="ECO:0007669"/>
    <property type="project" value="TreeGrafter"/>
</dbReference>
<dbReference type="GO" id="GO:0031490">
    <property type="term" value="F:chromatin DNA binding"/>
    <property type="evidence" value="ECO:0007669"/>
    <property type="project" value="TreeGrafter"/>
</dbReference>
<dbReference type="GO" id="GO:0008622">
    <property type="term" value="C:epsilon DNA polymerase complex"/>
    <property type="evidence" value="ECO:0007669"/>
    <property type="project" value="TreeGrafter"/>
</dbReference>
<keyword evidence="2" id="KW-0539">Nucleus</keyword>
<gene>
    <name evidence="7" type="ORF">DB88DRAFT_484016</name>
</gene>
<accession>A0AAD9L6K7</accession>
<feature type="compositionally biased region" description="Acidic residues" evidence="5">
    <location>
        <begin position="160"/>
        <end position="170"/>
    </location>
</feature>
<dbReference type="PANTHER" id="PTHR46172">
    <property type="entry name" value="DNA POLYMERASE EPSILON SUBUNIT 3"/>
    <property type="match status" value="1"/>
</dbReference>
<feature type="region of interest" description="Disordered" evidence="5">
    <location>
        <begin position="127"/>
        <end position="183"/>
    </location>
</feature>
<evidence type="ECO:0000256" key="4">
    <source>
        <dbReference type="ARBA" id="ARBA00042096"/>
    </source>
</evidence>
<dbReference type="EMBL" id="JAODAN010000003">
    <property type="protein sequence ID" value="KAK1925461.1"/>
    <property type="molecule type" value="Genomic_DNA"/>
</dbReference>
<comment type="caution">
    <text evidence="7">The sequence shown here is derived from an EMBL/GenBank/DDBJ whole genome shotgun (WGS) entry which is preliminary data.</text>
</comment>
<feature type="domain" description="Transcription factor CBF/NF-Y/archaeal histone" evidence="6">
    <location>
        <begin position="37"/>
        <end position="101"/>
    </location>
</feature>
<dbReference type="Proteomes" id="UP001182556">
    <property type="component" value="Unassembled WGS sequence"/>
</dbReference>
<feature type="compositionally biased region" description="Low complexity" evidence="5">
    <location>
        <begin position="14"/>
        <end position="23"/>
    </location>
</feature>
<dbReference type="GO" id="GO:0006272">
    <property type="term" value="P:leading strand elongation"/>
    <property type="evidence" value="ECO:0007669"/>
    <property type="project" value="TreeGrafter"/>
</dbReference>
<dbReference type="GO" id="GO:0031507">
    <property type="term" value="P:heterochromatin formation"/>
    <property type="evidence" value="ECO:0007669"/>
    <property type="project" value="TreeGrafter"/>
</dbReference>
<protein>
    <recommendedName>
        <fullName evidence="3">DNA polymerase epsilon subunit D</fullName>
    </recommendedName>
    <alternativeName>
        <fullName evidence="4">DNA polymerase II subunit D</fullName>
    </alternativeName>
</protein>
<sequence>MPPKGSKLGPPSAPAVDPDSPAAQQQKEFTQGISEFELPKTTLTKLAKGAIPDNVKMQQEVIMALMRSSTLFINYLTATAHDQALARSGKSITASDVMKAITEMDFGPADNLVPLLEVELAAYRALNQSSKSSKSSSTTTKQPASTGRARGRKSNVTEQGADEDEDDDAGLADQSGIMDEDDR</sequence>
<feature type="compositionally biased region" description="Low complexity" evidence="5">
    <location>
        <begin position="129"/>
        <end position="141"/>
    </location>
</feature>
<evidence type="ECO:0000256" key="3">
    <source>
        <dbReference type="ARBA" id="ARBA00039775"/>
    </source>
</evidence>
<keyword evidence="8" id="KW-1185">Reference proteome</keyword>
<dbReference type="PANTHER" id="PTHR46172:SF1">
    <property type="entry name" value="DNA POLYMERASE EPSILON SUBUNIT 3"/>
    <property type="match status" value="1"/>
</dbReference>
<evidence type="ECO:0000259" key="6">
    <source>
        <dbReference type="Pfam" id="PF00808"/>
    </source>
</evidence>
<evidence type="ECO:0000256" key="1">
    <source>
        <dbReference type="ARBA" id="ARBA00004123"/>
    </source>
</evidence>
<organism evidence="7 8">
    <name type="scientific">Papiliotrema laurentii</name>
    <name type="common">Cryptococcus laurentii</name>
    <dbReference type="NCBI Taxonomy" id="5418"/>
    <lineage>
        <taxon>Eukaryota</taxon>
        <taxon>Fungi</taxon>
        <taxon>Dikarya</taxon>
        <taxon>Basidiomycota</taxon>
        <taxon>Agaricomycotina</taxon>
        <taxon>Tremellomycetes</taxon>
        <taxon>Tremellales</taxon>
        <taxon>Rhynchogastremaceae</taxon>
        <taxon>Papiliotrema</taxon>
    </lineage>
</organism>
<dbReference type="SUPFAM" id="SSF47113">
    <property type="entry name" value="Histone-fold"/>
    <property type="match status" value="1"/>
</dbReference>
<dbReference type="InterPro" id="IPR009072">
    <property type="entry name" value="Histone-fold"/>
</dbReference>
<evidence type="ECO:0000313" key="8">
    <source>
        <dbReference type="Proteomes" id="UP001182556"/>
    </source>
</evidence>
<dbReference type="GO" id="GO:0006974">
    <property type="term" value="P:DNA damage response"/>
    <property type="evidence" value="ECO:0007669"/>
    <property type="project" value="TreeGrafter"/>
</dbReference>
<evidence type="ECO:0000256" key="2">
    <source>
        <dbReference type="ARBA" id="ARBA00023242"/>
    </source>
</evidence>
<dbReference type="AlphaFoldDB" id="A0AAD9L6K7"/>
<evidence type="ECO:0000256" key="5">
    <source>
        <dbReference type="SAM" id="MobiDB-lite"/>
    </source>
</evidence>
<proteinExistence type="predicted"/>
<dbReference type="Pfam" id="PF00808">
    <property type="entry name" value="CBFD_NFYB_HMF"/>
    <property type="match status" value="1"/>
</dbReference>
<dbReference type="GO" id="GO:0046982">
    <property type="term" value="F:protein heterodimerization activity"/>
    <property type="evidence" value="ECO:0007669"/>
    <property type="project" value="InterPro"/>
</dbReference>
<reference evidence="7" key="1">
    <citation type="submission" date="2023-02" db="EMBL/GenBank/DDBJ databases">
        <title>Identification and recombinant expression of a fungal hydrolase from Papiliotrema laurentii that hydrolyzes apple cutin and clears colloidal polyester polyurethane.</title>
        <authorList>
            <consortium name="DOE Joint Genome Institute"/>
            <person name="Roman V.A."/>
            <person name="Bojanowski C."/>
            <person name="Crable B.R."/>
            <person name="Wagner D.N."/>
            <person name="Hung C.S."/>
            <person name="Nadeau L.J."/>
            <person name="Schratz L."/>
            <person name="Haridas S."/>
            <person name="Pangilinan J."/>
            <person name="Lipzen A."/>
            <person name="Na H."/>
            <person name="Yan M."/>
            <person name="Ng V."/>
            <person name="Grigoriev I.V."/>
            <person name="Spatafora J.W."/>
            <person name="Barlow D."/>
            <person name="Biffinger J."/>
            <person name="Kelley-Loughnane N."/>
            <person name="Varaljay V.A."/>
            <person name="Crookes-Goodson W.J."/>
        </authorList>
    </citation>
    <scope>NUCLEOTIDE SEQUENCE</scope>
    <source>
        <strain evidence="7">5307AH</strain>
    </source>
</reference>
<dbReference type="Gene3D" id="1.10.20.10">
    <property type="entry name" value="Histone, subunit A"/>
    <property type="match status" value="1"/>
</dbReference>
<comment type="subcellular location">
    <subcellularLocation>
        <location evidence="1">Nucleus</location>
    </subcellularLocation>
</comment>
<dbReference type="InterPro" id="IPR003958">
    <property type="entry name" value="CBFA_NFYB_domain"/>
</dbReference>
<feature type="region of interest" description="Disordered" evidence="5">
    <location>
        <begin position="1"/>
        <end position="27"/>
    </location>
</feature>
<name>A0AAD9L6K7_PAPLA</name>
<dbReference type="CDD" id="cd22928">
    <property type="entry name" value="HFD_POLE3_DPB4"/>
    <property type="match status" value="1"/>
</dbReference>